<name>A0ABW4GT29_9ACTN</name>
<comment type="caution">
    <text evidence="2">The sequence shown here is derived from an EMBL/GenBank/DDBJ whole genome shotgun (WGS) entry which is preliminary data.</text>
</comment>
<feature type="region of interest" description="Disordered" evidence="1">
    <location>
        <begin position="1"/>
        <end position="23"/>
    </location>
</feature>
<proteinExistence type="predicted"/>
<feature type="compositionally biased region" description="Basic and acidic residues" evidence="1">
    <location>
        <begin position="1"/>
        <end position="10"/>
    </location>
</feature>
<reference evidence="3" key="1">
    <citation type="journal article" date="2019" name="Int. J. Syst. Evol. Microbiol.">
        <title>The Global Catalogue of Microorganisms (GCM) 10K type strain sequencing project: providing services to taxonomists for standard genome sequencing and annotation.</title>
        <authorList>
            <consortium name="The Broad Institute Genomics Platform"/>
            <consortium name="The Broad Institute Genome Sequencing Center for Infectious Disease"/>
            <person name="Wu L."/>
            <person name="Ma J."/>
        </authorList>
    </citation>
    <scope>NUCLEOTIDE SEQUENCE [LARGE SCALE GENOMIC DNA]</scope>
    <source>
        <strain evidence="3">CGMCC 1.15399</strain>
    </source>
</reference>
<keyword evidence="3" id="KW-1185">Reference proteome</keyword>
<dbReference type="EMBL" id="JBHUCM010000053">
    <property type="protein sequence ID" value="MFD1545961.1"/>
    <property type="molecule type" value="Genomic_DNA"/>
</dbReference>
<dbReference type="RefSeq" id="WP_219537605.1">
    <property type="nucleotide sequence ID" value="NZ_JAHKRM010000039.1"/>
</dbReference>
<organism evidence="2 3">
    <name type="scientific">Nonomuraea guangzhouensis</name>
    <dbReference type="NCBI Taxonomy" id="1291555"/>
    <lineage>
        <taxon>Bacteria</taxon>
        <taxon>Bacillati</taxon>
        <taxon>Actinomycetota</taxon>
        <taxon>Actinomycetes</taxon>
        <taxon>Streptosporangiales</taxon>
        <taxon>Streptosporangiaceae</taxon>
        <taxon>Nonomuraea</taxon>
    </lineage>
</organism>
<feature type="region of interest" description="Disordered" evidence="1">
    <location>
        <begin position="51"/>
        <end position="85"/>
    </location>
</feature>
<accession>A0ABW4GT29</accession>
<dbReference type="Proteomes" id="UP001597097">
    <property type="component" value="Unassembled WGS sequence"/>
</dbReference>
<feature type="compositionally biased region" description="Polar residues" evidence="1">
    <location>
        <begin position="73"/>
        <end position="85"/>
    </location>
</feature>
<evidence type="ECO:0000256" key="1">
    <source>
        <dbReference type="SAM" id="MobiDB-lite"/>
    </source>
</evidence>
<protein>
    <submittedName>
        <fullName evidence="2">Uncharacterized protein</fullName>
    </submittedName>
</protein>
<gene>
    <name evidence="2" type="ORF">ACFSJ0_53595</name>
</gene>
<sequence length="85" mass="8937">MATAEQERAQARGTAAAHAEEADRLRQALAAEQQRREQAVTAVAVAQALLTKQDSAEQPGHPESAASSVHDAQPTNNGQQPRAAL</sequence>
<evidence type="ECO:0000313" key="2">
    <source>
        <dbReference type="EMBL" id="MFD1545961.1"/>
    </source>
</evidence>
<evidence type="ECO:0000313" key="3">
    <source>
        <dbReference type="Proteomes" id="UP001597097"/>
    </source>
</evidence>